<evidence type="ECO:0000259" key="13">
    <source>
        <dbReference type="PROSITE" id="PS51393"/>
    </source>
</evidence>
<dbReference type="FunFam" id="2.60.60.20:FF:000002">
    <property type="entry name" value="Arachidonate 5-lipoxygenase a"/>
    <property type="match status" value="1"/>
</dbReference>
<evidence type="ECO:0000256" key="7">
    <source>
        <dbReference type="ARBA" id="ARBA00023002"/>
    </source>
</evidence>
<evidence type="ECO:0000256" key="9">
    <source>
        <dbReference type="PIRSR" id="PIRSR601885-2"/>
    </source>
</evidence>
<dbReference type="PRINTS" id="PR00467">
    <property type="entry name" value="MAMLPOXGNASE"/>
</dbReference>
<feature type="binding site" evidence="9">
    <location>
        <position position="76"/>
    </location>
    <ligand>
        <name>Ca(2+)</name>
        <dbReference type="ChEBI" id="CHEBI:29108"/>
        <label>1</label>
    </ligand>
</feature>
<evidence type="ECO:0000256" key="11">
    <source>
        <dbReference type="PROSITE-ProRule" id="PRU00152"/>
    </source>
</evidence>
<dbReference type="SMART" id="SM00308">
    <property type="entry name" value="LH2"/>
    <property type="match status" value="1"/>
</dbReference>
<feature type="site" description="Essential for stabilizing binding to COTL1" evidence="10">
    <location>
        <position position="99"/>
    </location>
</feature>
<accession>A0A7L0WX53</accession>
<evidence type="ECO:0000256" key="8">
    <source>
        <dbReference type="ARBA" id="ARBA00023098"/>
    </source>
</evidence>
<dbReference type="InterPro" id="IPR001885">
    <property type="entry name" value="LipOase_mml"/>
</dbReference>
<evidence type="ECO:0000256" key="3">
    <source>
        <dbReference type="ARBA" id="ARBA00009419"/>
    </source>
</evidence>
<dbReference type="InterPro" id="IPR001024">
    <property type="entry name" value="PLAT/LH2_dom"/>
</dbReference>
<dbReference type="Gene3D" id="1.20.245.10">
    <property type="entry name" value="Lipoxygenase-1, Domain 5"/>
    <property type="match status" value="1"/>
</dbReference>
<feature type="non-terminal residue" evidence="14">
    <location>
        <position position="224"/>
    </location>
</feature>
<dbReference type="SUPFAM" id="SSF48484">
    <property type="entry name" value="Lipoxigenase"/>
    <property type="match status" value="1"/>
</dbReference>
<comment type="caution">
    <text evidence="14">The sequence shown here is derived from an EMBL/GenBank/DDBJ whole genome shotgun (WGS) entry which is preliminary data.</text>
</comment>
<evidence type="ECO:0000259" key="12">
    <source>
        <dbReference type="PROSITE" id="PS50095"/>
    </source>
</evidence>
<dbReference type="InterPro" id="IPR036392">
    <property type="entry name" value="PLAT/LH2_dom_sf"/>
</dbReference>
<dbReference type="SUPFAM" id="SSF49723">
    <property type="entry name" value="Lipase/lipooxygenase domain (PLAT/LH2 domain)"/>
    <property type="match status" value="1"/>
</dbReference>
<evidence type="ECO:0000256" key="2">
    <source>
        <dbReference type="ARBA" id="ARBA00005189"/>
    </source>
</evidence>
<keyword evidence="4" id="KW-0963">Cytoplasm</keyword>
<proteinExistence type="inferred from homology"/>
<evidence type="ECO:0000256" key="10">
    <source>
        <dbReference type="PIRSR" id="PIRSR601885-3"/>
    </source>
</evidence>
<dbReference type="OrthoDB" id="407298at2759"/>
<evidence type="ECO:0000313" key="14">
    <source>
        <dbReference type="EMBL" id="NXL96236.1"/>
    </source>
</evidence>
<evidence type="ECO:0000256" key="4">
    <source>
        <dbReference type="ARBA" id="ARBA00022490"/>
    </source>
</evidence>
<protein>
    <submittedName>
        <fullName evidence="14">LOXE3 isomerase</fullName>
    </submittedName>
</protein>
<reference evidence="14 15" key="1">
    <citation type="submission" date="2019-09" db="EMBL/GenBank/DDBJ databases">
        <title>Bird 10,000 Genomes (B10K) Project - Family phase.</title>
        <authorList>
            <person name="Zhang G."/>
        </authorList>
    </citation>
    <scope>NUCLEOTIDE SEQUENCE [LARGE SCALE GENOMIC DNA]</scope>
    <source>
        <strain evidence="14">B10K-DU-001-39</strain>
        <tissue evidence="14">Muscle</tissue>
    </source>
</reference>
<dbReference type="GO" id="GO:0016702">
    <property type="term" value="F:oxidoreductase activity, acting on single donors with incorporation of molecular oxygen, incorporation of two atoms of oxygen"/>
    <property type="evidence" value="ECO:0007669"/>
    <property type="project" value="InterPro"/>
</dbReference>
<dbReference type="CDD" id="cd01753">
    <property type="entry name" value="PLAT_LOX"/>
    <property type="match status" value="1"/>
</dbReference>
<dbReference type="AlphaFoldDB" id="A0A7L0WX53"/>
<evidence type="ECO:0000256" key="1">
    <source>
        <dbReference type="ARBA" id="ARBA00004496"/>
    </source>
</evidence>
<dbReference type="Proteomes" id="UP000562322">
    <property type="component" value="Unassembled WGS sequence"/>
</dbReference>
<evidence type="ECO:0000256" key="5">
    <source>
        <dbReference type="ARBA" id="ARBA00022723"/>
    </source>
</evidence>
<feature type="binding site" evidence="9">
    <location>
        <position position="75"/>
    </location>
    <ligand>
        <name>Ca(2+)</name>
        <dbReference type="ChEBI" id="CHEBI:29108"/>
        <label>1</label>
    </ligand>
</feature>
<dbReference type="GO" id="GO:0005506">
    <property type="term" value="F:iron ion binding"/>
    <property type="evidence" value="ECO:0007669"/>
    <property type="project" value="InterPro"/>
</dbReference>
<keyword evidence="8" id="KW-0443">Lipid metabolism</keyword>
<sequence length="224" mass="25591">MATYKVQVATGDMLHAGTAYPIYITLVGTRGESPQTVITSLFLPGTVKEHAVECEQDLGPILLVRLQKWQLFVDDAWYCKEVRVTAADGTTYRFPCYQWLEGTTTQEFREGAGKKMADDDLDILREHRRKELKARQESYQWKNYAEGWPRCLNVESIFDLDADTKFSCTRAKSFTGLLIFQTATTLLSGFLSRPESWRSLDEMRSIFYRKEGKEIGAYLASPSP</sequence>
<dbReference type="Gene3D" id="2.60.60.20">
    <property type="entry name" value="PLAT/LH2 domain"/>
    <property type="match status" value="1"/>
</dbReference>
<dbReference type="GO" id="GO:0016853">
    <property type="term" value="F:isomerase activity"/>
    <property type="evidence" value="ECO:0007669"/>
    <property type="project" value="UniProtKB-KW"/>
</dbReference>
<keyword evidence="9" id="KW-0106">Calcium</keyword>
<organism evidence="14 15">
    <name type="scientific">Alectura lathami</name>
    <name type="common">Australian brush turkey</name>
    <dbReference type="NCBI Taxonomy" id="81907"/>
    <lineage>
        <taxon>Eukaryota</taxon>
        <taxon>Metazoa</taxon>
        <taxon>Chordata</taxon>
        <taxon>Craniata</taxon>
        <taxon>Vertebrata</taxon>
        <taxon>Euteleostomi</taxon>
        <taxon>Archelosauria</taxon>
        <taxon>Archosauria</taxon>
        <taxon>Dinosauria</taxon>
        <taxon>Saurischia</taxon>
        <taxon>Theropoda</taxon>
        <taxon>Coelurosauria</taxon>
        <taxon>Aves</taxon>
        <taxon>Neognathae</taxon>
        <taxon>Galloanserae</taxon>
        <taxon>Galliformes</taxon>
        <taxon>Megapodiidae</taxon>
        <taxon>Alectura</taxon>
    </lineage>
</organism>
<keyword evidence="6" id="KW-0223">Dioxygenase</keyword>
<evidence type="ECO:0000313" key="15">
    <source>
        <dbReference type="Proteomes" id="UP000562322"/>
    </source>
</evidence>
<comment type="similarity">
    <text evidence="3">Belongs to the lipoxygenase family.</text>
</comment>
<dbReference type="PROSITE" id="PS50095">
    <property type="entry name" value="PLAT"/>
    <property type="match status" value="1"/>
</dbReference>
<dbReference type="Pfam" id="PF01477">
    <property type="entry name" value="PLAT"/>
    <property type="match status" value="1"/>
</dbReference>
<keyword evidence="5 9" id="KW-0479">Metal-binding</keyword>
<keyword evidence="14" id="KW-0413">Isomerase</keyword>
<name>A0A7L0WX53_ALELA</name>
<evidence type="ECO:0000256" key="6">
    <source>
        <dbReference type="ARBA" id="ARBA00022964"/>
    </source>
</evidence>
<dbReference type="EMBL" id="VXAV01036534">
    <property type="protein sequence ID" value="NXL96236.1"/>
    <property type="molecule type" value="Genomic_DNA"/>
</dbReference>
<dbReference type="GO" id="GO:0005737">
    <property type="term" value="C:cytoplasm"/>
    <property type="evidence" value="ECO:0007669"/>
    <property type="project" value="UniProtKB-SubCell"/>
</dbReference>
<feature type="domain" description="Lipoxygenase" evidence="13">
    <location>
        <begin position="114"/>
        <end position="224"/>
    </location>
</feature>
<dbReference type="GO" id="GO:0034440">
    <property type="term" value="P:lipid oxidation"/>
    <property type="evidence" value="ECO:0007669"/>
    <property type="project" value="InterPro"/>
</dbReference>
<keyword evidence="15" id="KW-1185">Reference proteome</keyword>
<feature type="non-terminal residue" evidence="14">
    <location>
        <position position="1"/>
    </location>
</feature>
<keyword evidence="7" id="KW-0560">Oxidoreductase</keyword>
<comment type="caution">
    <text evidence="11">Lacks conserved residue(s) required for the propagation of feature annotation.</text>
</comment>
<feature type="binding site" evidence="9">
    <location>
        <position position="17"/>
    </location>
    <ligand>
        <name>Ca(2+)</name>
        <dbReference type="ChEBI" id="CHEBI:29108"/>
        <label>1</label>
    </ligand>
</feature>
<dbReference type="PROSITE" id="PS51393">
    <property type="entry name" value="LIPOXYGENASE_3"/>
    <property type="match status" value="1"/>
</dbReference>
<dbReference type="InterPro" id="IPR042062">
    <property type="entry name" value="PLAT_LOX_verte"/>
</dbReference>
<comment type="pathway">
    <text evidence="2">Lipid metabolism.</text>
</comment>
<gene>
    <name evidence="14" type="primary">Aloxe3_1</name>
    <name evidence="14" type="ORF">ALELAT_R14191</name>
</gene>
<dbReference type="InterPro" id="IPR036226">
    <property type="entry name" value="LipOase_C_sf"/>
</dbReference>
<dbReference type="InterPro" id="IPR013819">
    <property type="entry name" value="LipOase_C"/>
</dbReference>
<feature type="domain" description="PLAT" evidence="12">
    <location>
        <begin position="2"/>
        <end position="114"/>
    </location>
</feature>
<dbReference type="PANTHER" id="PTHR11771">
    <property type="entry name" value="LIPOXYGENASE"/>
    <property type="match status" value="1"/>
</dbReference>
<dbReference type="InterPro" id="IPR000907">
    <property type="entry name" value="LipOase"/>
</dbReference>
<comment type="subcellular location">
    <subcellularLocation>
        <location evidence="1">Cytoplasm</location>
    </subcellularLocation>
</comment>